<proteinExistence type="inferred from homology"/>
<comment type="caution">
    <text evidence="3">The sequence shown here is derived from an EMBL/GenBank/DDBJ whole genome shotgun (WGS) entry which is preliminary data.</text>
</comment>
<evidence type="ECO:0000313" key="3">
    <source>
        <dbReference type="EMBL" id="MCX2975021.1"/>
    </source>
</evidence>
<gene>
    <name evidence="3" type="ORF">EYC87_15635</name>
</gene>
<sequence>MTSYVTTTIDSRGVATVTLDNPQKHNAFDDKIIAELTEAFTYVDKDSVARVMVLASSGRNFSAGADLNWMKRMASYSHEENMQDAQALANLLKVLNFMSKPTIARIQGAAFGGAVGLVSCCDMAVATDRASFSLSEVKLGLMPATISPYVVAAMGQRASRRYFVTAERFSADEALRLGLVSQVVTDDDALDAAVSSLVDSLLVNSPAAMAASKQLVFDVAGQPISDALIDITCQRIADIRVSPEGQEGLSAFLEKRSPNWIQ</sequence>
<dbReference type="Pfam" id="PF00378">
    <property type="entry name" value="ECH_1"/>
    <property type="match status" value="1"/>
</dbReference>
<comment type="similarity">
    <text evidence="1 2">Belongs to the enoyl-CoA hydratase/isomerase family.</text>
</comment>
<dbReference type="InterPro" id="IPR051683">
    <property type="entry name" value="Enoyl-CoA_Hydratase/Isomerase"/>
</dbReference>
<protein>
    <submittedName>
        <fullName evidence="3">Enoyl-CoA hydratase/isomerase family protein</fullName>
    </submittedName>
</protein>
<dbReference type="InterPro" id="IPR014748">
    <property type="entry name" value="Enoyl-CoA_hydra_C"/>
</dbReference>
<dbReference type="Proteomes" id="UP001143307">
    <property type="component" value="Unassembled WGS sequence"/>
</dbReference>
<dbReference type="CDD" id="cd06558">
    <property type="entry name" value="crotonase-like"/>
    <property type="match status" value="1"/>
</dbReference>
<dbReference type="InterPro" id="IPR001753">
    <property type="entry name" value="Enoyl-CoA_hydra/iso"/>
</dbReference>
<evidence type="ECO:0000313" key="4">
    <source>
        <dbReference type="Proteomes" id="UP001143307"/>
    </source>
</evidence>
<dbReference type="InterPro" id="IPR029045">
    <property type="entry name" value="ClpP/crotonase-like_dom_sf"/>
</dbReference>
<dbReference type="PROSITE" id="PS00166">
    <property type="entry name" value="ENOYL_COA_HYDRATASE"/>
    <property type="match status" value="1"/>
</dbReference>
<name>A0ABT3SYD9_9GAMM</name>
<evidence type="ECO:0000256" key="1">
    <source>
        <dbReference type="ARBA" id="ARBA00005254"/>
    </source>
</evidence>
<dbReference type="RefSeq" id="WP_279253687.1">
    <property type="nucleotide sequence ID" value="NZ_SHNP01000005.1"/>
</dbReference>
<evidence type="ECO:0000256" key="2">
    <source>
        <dbReference type="RuleBase" id="RU003707"/>
    </source>
</evidence>
<keyword evidence="4" id="KW-1185">Reference proteome</keyword>
<reference evidence="3" key="1">
    <citation type="submission" date="2019-02" db="EMBL/GenBank/DDBJ databases">
        <authorList>
            <person name="Li S.-H."/>
        </authorList>
    </citation>
    <scope>NUCLEOTIDE SEQUENCE</scope>
    <source>
        <strain evidence="3">IMCC8485</strain>
    </source>
</reference>
<organism evidence="3 4">
    <name type="scientific">Candidatus Seongchinamella marina</name>
    <dbReference type="NCBI Taxonomy" id="2518990"/>
    <lineage>
        <taxon>Bacteria</taxon>
        <taxon>Pseudomonadati</taxon>
        <taxon>Pseudomonadota</taxon>
        <taxon>Gammaproteobacteria</taxon>
        <taxon>Cellvibrionales</taxon>
        <taxon>Halieaceae</taxon>
        <taxon>Seongchinamella</taxon>
    </lineage>
</organism>
<dbReference type="PANTHER" id="PTHR42964:SF1">
    <property type="entry name" value="POLYKETIDE BIOSYNTHESIS ENOYL-COA HYDRATASE PKSH-RELATED"/>
    <property type="match status" value="1"/>
</dbReference>
<dbReference type="InterPro" id="IPR018376">
    <property type="entry name" value="Enoyl-CoA_hyd/isom_CS"/>
</dbReference>
<accession>A0ABT3SYD9</accession>
<dbReference type="PANTHER" id="PTHR42964">
    <property type="entry name" value="ENOYL-COA HYDRATASE"/>
    <property type="match status" value="1"/>
</dbReference>
<dbReference type="Gene3D" id="1.10.12.10">
    <property type="entry name" value="Lyase 2-enoyl-coa Hydratase, Chain A, domain 2"/>
    <property type="match status" value="1"/>
</dbReference>
<dbReference type="Gene3D" id="3.90.226.10">
    <property type="entry name" value="2-enoyl-CoA Hydratase, Chain A, domain 1"/>
    <property type="match status" value="1"/>
</dbReference>
<dbReference type="SUPFAM" id="SSF52096">
    <property type="entry name" value="ClpP/crotonase"/>
    <property type="match status" value="1"/>
</dbReference>
<dbReference type="EMBL" id="SHNP01000005">
    <property type="protein sequence ID" value="MCX2975021.1"/>
    <property type="molecule type" value="Genomic_DNA"/>
</dbReference>